<dbReference type="SUPFAM" id="SSF81383">
    <property type="entry name" value="F-box domain"/>
    <property type="match status" value="1"/>
</dbReference>
<accession>A0AAD5BZ84</accession>
<protein>
    <recommendedName>
        <fullName evidence="6">F-box domain, FBD domain, Leucine-rich repeat domain, L domain-like protein</fullName>
    </recommendedName>
</protein>
<keyword evidence="5" id="KW-1185">Reference proteome</keyword>
<evidence type="ECO:0000313" key="5">
    <source>
        <dbReference type="Proteomes" id="UP001206925"/>
    </source>
</evidence>
<dbReference type="InterPro" id="IPR001810">
    <property type="entry name" value="F-box_dom"/>
</dbReference>
<dbReference type="Proteomes" id="UP001206925">
    <property type="component" value="Unassembled WGS sequence"/>
</dbReference>
<sequence length="412" mass="47839">MKAKRLMKAKHSSKETRVSKAKQLSLDIITALPQSIIETILCLLPIKEAARTSILSREWRYKWTTIPKLDFSQPRGGQILETRELFCAINQVMSLRQDPIHEFTLYIDDLELFEQPGFPSRELDQIIVHLSRNHIVKKFRLEFDPYSCCSYNYPLSIFKLHHLTELYLGLCGLDHQPTFNGFGSLTILSLDFVRISVKTLLHLLSNCPSLKSFSLLMLENQTLGHEKSTMIELFECLPVIEHLTIGGDINDIIRWFVPDLVPQELPTSIIHLKYFRFEQMLFLDGYGLTFLAVLIKNSPNLEKIELEIDSNHYLCFEEGDSYLLEECHSDVWLEHMSDVWLEHLNELKIKYFSNLEPELQFVKFILARSPKLKKVSIKSEVKKDQESAMLKTLLRAPRSKQISRKQMNLGGL</sequence>
<feature type="domain" description="F-box" evidence="1">
    <location>
        <begin position="31"/>
        <end position="65"/>
    </location>
</feature>
<gene>
    <name evidence="4" type="ORF">M8C21_011363</name>
</gene>
<evidence type="ECO:0008006" key="6">
    <source>
        <dbReference type="Google" id="ProtNLM"/>
    </source>
</evidence>
<proteinExistence type="predicted"/>
<dbReference type="AlphaFoldDB" id="A0AAD5BZ84"/>
<dbReference type="InterPro" id="IPR006566">
    <property type="entry name" value="FBD"/>
</dbReference>
<evidence type="ECO:0000259" key="3">
    <source>
        <dbReference type="Pfam" id="PF24758"/>
    </source>
</evidence>
<reference evidence="4" key="1">
    <citation type="submission" date="2022-06" db="EMBL/GenBank/DDBJ databases">
        <title>Uncovering the hologenomic basis of an extraordinary plant invasion.</title>
        <authorList>
            <person name="Bieker V.C."/>
            <person name="Martin M.D."/>
            <person name="Gilbert T."/>
            <person name="Hodgins K."/>
            <person name="Battlay P."/>
            <person name="Petersen B."/>
            <person name="Wilson J."/>
        </authorList>
    </citation>
    <scope>NUCLEOTIDE SEQUENCE</scope>
    <source>
        <strain evidence="4">AA19_3_7</strain>
        <tissue evidence="4">Leaf</tissue>
    </source>
</reference>
<evidence type="ECO:0000259" key="1">
    <source>
        <dbReference type="Pfam" id="PF00646"/>
    </source>
</evidence>
<dbReference type="InterPro" id="IPR032675">
    <property type="entry name" value="LRR_dom_sf"/>
</dbReference>
<dbReference type="SUPFAM" id="SSF52047">
    <property type="entry name" value="RNI-like"/>
    <property type="match status" value="1"/>
</dbReference>
<organism evidence="4 5">
    <name type="scientific">Ambrosia artemisiifolia</name>
    <name type="common">Common ragweed</name>
    <dbReference type="NCBI Taxonomy" id="4212"/>
    <lineage>
        <taxon>Eukaryota</taxon>
        <taxon>Viridiplantae</taxon>
        <taxon>Streptophyta</taxon>
        <taxon>Embryophyta</taxon>
        <taxon>Tracheophyta</taxon>
        <taxon>Spermatophyta</taxon>
        <taxon>Magnoliopsida</taxon>
        <taxon>eudicotyledons</taxon>
        <taxon>Gunneridae</taxon>
        <taxon>Pentapetalae</taxon>
        <taxon>asterids</taxon>
        <taxon>campanulids</taxon>
        <taxon>Asterales</taxon>
        <taxon>Asteraceae</taxon>
        <taxon>Asteroideae</taxon>
        <taxon>Heliantheae alliance</taxon>
        <taxon>Heliantheae</taxon>
        <taxon>Ambrosia</taxon>
    </lineage>
</organism>
<feature type="domain" description="F-box/LRR-repeat protein 15/At3g58940/PEG3-like LRR" evidence="3">
    <location>
        <begin position="136"/>
        <end position="220"/>
    </location>
</feature>
<dbReference type="EMBL" id="JAMZMK010010317">
    <property type="protein sequence ID" value="KAI7732065.1"/>
    <property type="molecule type" value="Genomic_DNA"/>
</dbReference>
<evidence type="ECO:0000313" key="4">
    <source>
        <dbReference type="EMBL" id="KAI7732065.1"/>
    </source>
</evidence>
<name>A0AAD5BZ84_AMBAR</name>
<evidence type="ECO:0000259" key="2">
    <source>
        <dbReference type="Pfam" id="PF08387"/>
    </source>
</evidence>
<dbReference type="PANTHER" id="PTHR31639">
    <property type="entry name" value="F-BOX PROTEIN-LIKE"/>
    <property type="match status" value="1"/>
</dbReference>
<dbReference type="Gene3D" id="3.80.10.10">
    <property type="entry name" value="Ribonuclease Inhibitor"/>
    <property type="match status" value="1"/>
</dbReference>
<dbReference type="InterPro" id="IPR036047">
    <property type="entry name" value="F-box-like_dom_sf"/>
</dbReference>
<dbReference type="Pfam" id="PF08387">
    <property type="entry name" value="FBD"/>
    <property type="match status" value="1"/>
</dbReference>
<dbReference type="InterPro" id="IPR055411">
    <property type="entry name" value="LRR_FXL15/At3g58940/PEG3-like"/>
</dbReference>
<dbReference type="PANTHER" id="PTHR31639:SF315">
    <property type="entry name" value="LEUCINE-RICH REPEAT DOMAIN SUPERFAMILY, F-BOX-LIKE DOMAIN SUPERFAMILY"/>
    <property type="match status" value="1"/>
</dbReference>
<feature type="domain" description="FBD" evidence="2">
    <location>
        <begin position="341"/>
        <end position="377"/>
    </location>
</feature>
<dbReference type="Pfam" id="PF24758">
    <property type="entry name" value="LRR_At5g56370"/>
    <property type="match status" value="1"/>
</dbReference>
<comment type="caution">
    <text evidence="4">The sequence shown here is derived from an EMBL/GenBank/DDBJ whole genome shotgun (WGS) entry which is preliminary data.</text>
</comment>
<dbReference type="Pfam" id="PF00646">
    <property type="entry name" value="F-box"/>
    <property type="match status" value="1"/>
</dbReference>